<feature type="domain" description="Methionyl-tRNA synthetase anticodon-binding" evidence="14">
    <location>
        <begin position="669"/>
        <end position="815"/>
    </location>
</feature>
<keyword evidence="6 12" id="KW-0547">Nucleotide-binding</keyword>
<keyword evidence="5 12" id="KW-0436">Ligase</keyword>
<evidence type="ECO:0000256" key="10">
    <source>
        <dbReference type="ARBA" id="ARBA00030904"/>
    </source>
</evidence>
<dbReference type="SUPFAM" id="SSF47323">
    <property type="entry name" value="Anticodon-binding domain of a subclass of class I aminoacyl-tRNA synthetases"/>
    <property type="match status" value="1"/>
</dbReference>
<dbReference type="PROSITE" id="PS51257">
    <property type="entry name" value="PROKAR_LIPOPROTEIN"/>
    <property type="match status" value="1"/>
</dbReference>
<keyword evidence="4" id="KW-0963">Cytoplasm</keyword>
<dbReference type="PANTHER" id="PTHR45765">
    <property type="entry name" value="METHIONINE--TRNA LIGASE"/>
    <property type="match status" value="1"/>
</dbReference>
<dbReference type="EC" id="6.1.1.10" evidence="3"/>
<comment type="caution">
    <text evidence="15">The sequence shown here is derived from an EMBL/GenBank/DDBJ whole genome shotgun (WGS) entry which is preliminary data.</text>
</comment>
<dbReference type="EMBL" id="LXWW01000346">
    <property type="protein sequence ID" value="OAO13684.1"/>
    <property type="molecule type" value="Genomic_DNA"/>
</dbReference>
<name>A0A196SCE8_BLAHN</name>
<dbReference type="InterPro" id="IPR009080">
    <property type="entry name" value="tRNAsynth_Ia_anticodon-bd"/>
</dbReference>
<dbReference type="Proteomes" id="UP000078348">
    <property type="component" value="Unassembled WGS sequence"/>
</dbReference>
<evidence type="ECO:0000256" key="11">
    <source>
        <dbReference type="ARBA" id="ARBA00047364"/>
    </source>
</evidence>
<reference evidence="15 16" key="1">
    <citation type="submission" date="2016-05" db="EMBL/GenBank/DDBJ databases">
        <title>Nuclear genome of Blastocystis sp. subtype 1 NandII.</title>
        <authorList>
            <person name="Gentekaki E."/>
            <person name="Curtis B."/>
            <person name="Stairs C."/>
            <person name="Eme L."/>
            <person name="Herman E."/>
            <person name="Klimes V."/>
            <person name="Arias M.C."/>
            <person name="Elias M."/>
            <person name="Hilliou F."/>
            <person name="Klute M."/>
            <person name="Malik S.-B."/>
            <person name="Pightling A."/>
            <person name="Rachubinski R."/>
            <person name="Salas D."/>
            <person name="Schlacht A."/>
            <person name="Suga H."/>
            <person name="Archibald J."/>
            <person name="Ball S.G."/>
            <person name="Clark G."/>
            <person name="Dacks J."/>
            <person name="Van Der Giezen M."/>
            <person name="Tsaousis A."/>
            <person name="Roger A."/>
        </authorList>
    </citation>
    <scope>NUCLEOTIDE SEQUENCE [LARGE SCALE GENOMIC DNA]</scope>
    <source>
        <strain evidence="16">ATCC 50177 / NandII</strain>
    </source>
</reference>
<evidence type="ECO:0000256" key="1">
    <source>
        <dbReference type="ARBA" id="ARBA00004496"/>
    </source>
</evidence>
<evidence type="ECO:0000313" key="15">
    <source>
        <dbReference type="EMBL" id="OAO13684.1"/>
    </source>
</evidence>
<comment type="catalytic activity">
    <reaction evidence="11">
        <text>tRNA(Met) + L-methionine + ATP = L-methionyl-tRNA(Met) + AMP + diphosphate</text>
        <dbReference type="Rhea" id="RHEA:13481"/>
        <dbReference type="Rhea" id="RHEA-COMP:9667"/>
        <dbReference type="Rhea" id="RHEA-COMP:9698"/>
        <dbReference type="ChEBI" id="CHEBI:30616"/>
        <dbReference type="ChEBI" id="CHEBI:33019"/>
        <dbReference type="ChEBI" id="CHEBI:57844"/>
        <dbReference type="ChEBI" id="CHEBI:78442"/>
        <dbReference type="ChEBI" id="CHEBI:78530"/>
        <dbReference type="ChEBI" id="CHEBI:456215"/>
        <dbReference type="EC" id="6.1.1.10"/>
    </reaction>
</comment>
<dbReference type="InterPro" id="IPR014758">
    <property type="entry name" value="Met-tRNA_synth"/>
</dbReference>
<comment type="similarity">
    <text evidence="2 12">Belongs to the class-I aminoacyl-tRNA synthetase family.</text>
</comment>
<keyword evidence="7 12" id="KW-0067">ATP-binding</keyword>
<evidence type="ECO:0000256" key="7">
    <source>
        <dbReference type="ARBA" id="ARBA00022840"/>
    </source>
</evidence>
<feature type="domain" description="Methionyl/Leucyl tRNA synthetase" evidence="13">
    <location>
        <begin position="256"/>
        <end position="658"/>
    </location>
</feature>
<evidence type="ECO:0000256" key="2">
    <source>
        <dbReference type="ARBA" id="ARBA00005594"/>
    </source>
</evidence>
<sequence length="816" mass="91978">MKLQLTKNFLNQNTLLACLACAAVTSTPIEPEFVEDECLILFTPEGELKDIVAICKYLVKGTTLADDCTYLEKSKDFAAACRELFKLSASGLKDISDSCTEEQKAVYAAIHKYLDEISAAIAASGEFFHGSKLSLDDLLIVSAIYPAIAKKSAYPYPASLSKNYLAFMKYVKKVAGIAVLEGEAPKNAPTYLGSSILVAQKALPKPAAKAAPKAEKKGEKKPAAAAATAAATVATEKRPRVYEKKEILPIPGQENILITSALPYVNNVPHLGNLIGCVLSADTFARYCRQRGINTLFVCGTDEYGTATETRAQADHMTPREICNKFHAIHRQVYDWFDVHFDYFGRTSTNDPHKDLDWPQTQIAQSIFKRLVEENQLVEEETEQVYCNECQRFLADRFIEGTCPVCGYEKAGGDQCDKCGNLFNATELKNPVCKTGGPSHHVENRRTKHLFLNLPILEKQLRDWVDEVSVKNDWSSNAINITKAWIENGLKPRCITRDLKWGTPVPLKGYEDKVFYVWFDAPIGYISITANYTKEWRQWWNHPENVKLVQFMGKDNIPFHTVIFPCTLMGTHDPWTMMSQVSCTEYLNYEDGKFSKSKNTGVFGDQAKDTGIPSEVWRFYLLSNRPEQSDSAFYWDDLADKNNNELLKNLGNFVNRCLAFVYNRMDATVPACGEKTERETKLIEEVNAVLKKYNEAMYGTHLKAGLKYAMEISHLGNQYLQDAEPWAVLKTNPALCGTICYVAVNLVYLISNIFEPFMPGFSDKVCYQLNMDHGMIPTTFEELVPAGHKINQILPIFKRIEPEQVKELREKFRGHN</sequence>
<keyword evidence="8 12" id="KW-0648">Protein biosynthesis</keyword>
<dbReference type="FunFam" id="2.20.28.20:FF:000001">
    <property type="entry name" value="Methionine--tRNA ligase"/>
    <property type="match status" value="1"/>
</dbReference>
<evidence type="ECO:0000256" key="8">
    <source>
        <dbReference type="ARBA" id="ARBA00022917"/>
    </source>
</evidence>
<dbReference type="InterPro" id="IPR033911">
    <property type="entry name" value="MetRS_core"/>
</dbReference>
<dbReference type="PROSITE" id="PS00178">
    <property type="entry name" value="AA_TRNA_LIGASE_I"/>
    <property type="match status" value="1"/>
</dbReference>
<dbReference type="PRINTS" id="PR01041">
    <property type="entry name" value="TRNASYNTHMET"/>
</dbReference>
<comment type="subcellular location">
    <subcellularLocation>
        <location evidence="1">Cytoplasm</location>
    </subcellularLocation>
</comment>
<dbReference type="GO" id="GO:0004825">
    <property type="term" value="F:methionine-tRNA ligase activity"/>
    <property type="evidence" value="ECO:0007669"/>
    <property type="project" value="UniProtKB-EC"/>
</dbReference>
<dbReference type="Gene3D" id="1.10.730.10">
    <property type="entry name" value="Isoleucyl-tRNA Synthetase, Domain 1"/>
    <property type="match status" value="1"/>
</dbReference>
<accession>A0A196SCE8</accession>
<protein>
    <recommendedName>
        <fullName evidence="3">methionine--tRNA ligase</fullName>
        <ecNumber evidence="3">6.1.1.10</ecNumber>
    </recommendedName>
    <alternativeName>
        <fullName evidence="10">Methionyl-tRNA synthetase</fullName>
    </alternativeName>
</protein>
<evidence type="ECO:0000256" key="9">
    <source>
        <dbReference type="ARBA" id="ARBA00023146"/>
    </source>
</evidence>
<evidence type="ECO:0000256" key="5">
    <source>
        <dbReference type="ARBA" id="ARBA00022598"/>
    </source>
</evidence>
<organism evidence="15 16">
    <name type="scientific">Blastocystis sp. subtype 1 (strain ATCC 50177 / NandII)</name>
    <dbReference type="NCBI Taxonomy" id="478820"/>
    <lineage>
        <taxon>Eukaryota</taxon>
        <taxon>Sar</taxon>
        <taxon>Stramenopiles</taxon>
        <taxon>Bigyra</taxon>
        <taxon>Opalozoa</taxon>
        <taxon>Opalinata</taxon>
        <taxon>Blastocystidae</taxon>
        <taxon>Blastocystis</taxon>
    </lineage>
</organism>
<dbReference type="InterPro" id="IPR015413">
    <property type="entry name" value="Methionyl/Leucyl_tRNA_Synth"/>
</dbReference>
<dbReference type="InterPro" id="IPR023458">
    <property type="entry name" value="Met-tRNA_ligase_1"/>
</dbReference>
<dbReference type="STRING" id="478820.A0A196SCE8"/>
<dbReference type="OrthoDB" id="5844513at2759"/>
<keyword evidence="9 12" id="KW-0030">Aminoacyl-tRNA synthetase</keyword>
<evidence type="ECO:0000259" key="13">
    <source>
        <dbReference type="Pfam" id="PF09334"/>
    </source>
</evidence>
<dbReference type="NCBIfam" id="TIGR00398">
    <property type="entry name" value="metG"/>
    <property type="match status" value="1"/>
</dbReference>
<evidence type="ECO:0000256" key="12">
    <source>
        <dbReference type="RuleBase" id="RU363039"/>
    </source>
</evidence>
<dbReference type="Gene3D" id="2.20.28.20">
    <property type="entry name" value="Methionyl-tRNA synthetase, Zn-domain"/>
    <property type="match status" value="1"/>
</dbReference>
<dbReference type="InterPro" id="IPR014729">
    <property type="entry name" value="Rossmann-like_a/b/a_fold"/>
</dbReference>
<dbReference type="HAMAP" id="MF_00098">
    <property type="entry name" value="Met_tRNA_synth_type1"/>
    <property type="match status" value="1"/>
</dbReference>
<dbReference type="Pfam" id="PF19303">
    <property type="entry name" value="Anticodon_3"/>
    <property type="match status" value="1"/>
</dbReference>
<evidence type="ECO:0000259" key="14">
    <source>
        <dbReference type="Pfam" id="PF19303"/>
    </source>
</evidence>
<dbReference type="Pfam" id="PF09334">
    <property type="entry name" value="tRNA-synt_1g"/>
    <property type="match status" value="1"/>
</dbReference>
<dbReference type="InterPro" id="IPR001412">
    <property type="entry name" value="aa-tRNA-synth_I_CS"/>
</dbReference>
<evidence type="ECO:0000256" key="3">
    <source>
        <dbReference type="ARBA" id="ARBA00012838"/>
    </source>
</evidence>
<keyword evidence="16" id="KW-1185">Reference proteome</keyword>
<dbReference type="CDD" id="cd00814">
    <property type="entry name" value="MetRS_core"/>
    <property type="match status" value="1"/>
</dbReference>
<dbReference type="SUPFAM" id="SSF52374">
    <property type="entry name" value="Nucleotidylyl transferase"/>
    <property type="match status" value="1"/>
</dbReference>
<dbReference type="GO" id="GO:0006431">
    <property type="term" value="P:methionyl-tRNA aminoacylation"/>
    <property type="evidence" value="ECO:0007669"/>
    <property type="project" value="InterPro"/>
</dbReference>
<evidence type="ECO:0000256" key="4">
    <source>
        <dbReference type="ARBA" id="ARBA00022490"/>
    </source>
</evidence>
<gene>
    <name evidence="15" type="ORF">AV274_4659</name>
</gene>
<dbReference type="CDD" id="cd07957">
    <property type="entry name" value="Anticodon_Ia_Met"/>
    <property type="match status" value="1"/>
</dbReference>
<dbReference type="Gene3D" id="3.40.50.620">
    <property type="entry name" value="HUPs"/>
    <property type="match status" value="1"/>
</dbReference>
<dbReference type="PANTHER" id="PTHR45765:SF1">
    <property type="entry name" value="METHIONINE--TRNA LIGASE, CYTOPLASMIC"/>
    <property type="match status" value="1"/>
</dbReference>
<evidence type="ECO:0000313" key="16">
    <source>
        <dbReference type="Proteomes" id="UP000078348"/>
    </source>
</evidence>
<dbReference type="GO" id="GO:0005524">
    <property type="term" value="F:ATP binding"/>
    <property type="evidence" value="ECO:0007669"/>
    <property type="project" value="UniProtKB-KW"/>
</dbReference>
<dbReference type="InterPro" id="IPR041872">
    <property type="entry name" value="Anticodon_Met"/>
</dbReference>
<dbReference type="SUPFAM" id="SSF57770">
    <property type="entry name" value="Methionyl-tRNA synthetase (MetRS), Zn-domain"/>
    <property type="match status" value="1"/>
</dbReference>
<dbReference type="NCBIfam" id="NF001100">
    <property type="entry name" value="PRK00133.1"/>
    <property type="match status" value="1"/>
</dbReference>
<dbReference type="GO" id="GO:0017101">
    <property type="term" value="C:aminoacyl-tRNA synthetase multienzyme complex"/>
    <property type="evidence" value="ECO:0007669"/>
    <property type="project" value="TreeGrafter"/>
</dbReference>
<evidence type="ECO:0000256" key="6">
    <source>
        <dbReference type="ARBA" id="ARBA00022741"/>
    </source>
</evidence>
<dbReference type="InterPro" id="IPR029038">
    <property type="entry name" value="MetRS_Zn"/>
</dbReference>
<dbReference type="GO" id="GO:0005829">
    <property type="term" value="C:cytosol"/>
    <property type="evidence" value="ECO:0007669"/>
    <property type="project" value="TreeGrafter"/>
</dbReference>
<proteinExistence type="inferred from homology"/>
<dbReference type="AlphaFoldDB" id="A0A196SCE8"/>